<reference evidence="1" key="1">
    <citation type="submission" date="2022-09" db="EMBL/GenBank/DDBJ databases">
        <title>Culturomic study of gut microbiota in children with autism spectrum disorder.</title>
        <authorList>
            <person name="Efimov B.A."/>
            <person name="Chaplin A.V."/>
            <person name="Sokolova S.R."/>
            <person name="Pikina A.P."/>
            <person name="Korzhanova M."/>
            <person name="Belova V."/>
            <person name="Korostin D."/>
        </authorList>
    </citation>
    <scope>NUCLEOTIDE SEQUENCE</scope>
    <source>
        <strain evidence="1">ASD5510</strain>
    </source>
</reference>
<evidence type="ECO:0008006" key="3">
    <source>
        <dbReference type="Google" id="ProtNLM"/>
    </source>
</evidence>
<dbReference type="Proteomes" id="UP001065549">
    <property type="component" value="Unassembled WGS sequence"/>
</dbReference>
<accession>A0A9J6QVI7</accession>
<protein>
    <recommendedName>
        <fullName evidence="3">Tocopherol cyclase</fullName>
    </recommendedName>
</protein>
<organism evidence="1 2">
    <name type="scientific">Hominibacterium faecale</name>
    <dbReference type="NCBI Taxonomy" id="2839743"/>
    <lineage>
        <taxon>Bacteria</taxon>
        <taxon>Bacillati</taxon>
        <taxon>Bacillota</taxon>
        <taxon>Clostridia</taxon>
        <taxon>Peptostreptococcales</taxon>
        <taxon>Anaerovoracaceae</taxon>
        <taxon>Hominibacterium</taxon>
    </lineage>
</organism>
<dbReference type="PANTHER" id="PTHR35309:SF4">
    <property type="entry name" value="TOCOPHEROL CYCLASE"/>
    <property type="match status" value="1"/>
</dbReference>
<dbReference type="EMBL" id="JAOSHN010000005">
    <property type="protein sequence ID" value="MCU7379287.1"/>
    <property type="molecule type" value="Genomic_DNA"/>
</dbReference>
<proteinExistence type="predicted"/>
<dbReference type="InterPro" id="IPR025893">
    <property type="entry name" value="Tocopherol_cyclase"/>
</dbReference>
<evidence type="ECO:0000313" key="1">
    <source>
        <dbReference type="EMBL" id="MCU7379287.1"/>
    </source>
</evidence>
<sequence>MSHFHGTGKRSAYFEGWYFKQTGEDGTAAFIPSFHIDEAGNRWASMQIITQEASFGLEFSNQDFHAAQSRFLVEIGMCRFSKSGCRLDAKAGEHSVTGILNFEERKKPRYDIMGPFALVPFMECRHKVISLHHKVSGQLSIDGKRYRFQQGLGYIEGDRGSSFPSEYLWTQCYWETGSIMLSIAKIPFAGRSFTGCVGFIYLNGKEYRLATYLGVKLIKVTKEEIQISQGGLQLAVRLIEEAAHPLKAPQGGSMGRIIHESPSCAVFYEVRKDGQVILEHYSQNAGFEWAMDG</sequence>
<keyword evidence="2" id="KW-1185">Reference proteome</keyword>
<dbReference type="AlphaFoldDB" id="A0A9J6QVI7"/>
<dbReference type="SUPFAM" id="SSF159245">
    <property type="entry name" value="AttH-like"/>
    <property type="match status" value="1"/>
</dbReference>
<dbReference type="Pfam" id="PF14249">
    <property type="entry name" value="Tocopherol_cycl"/>
    <property type="match status" value="1"/>
</dbReference>
<gene>
    <name evidence="1" type="ORF">OBO34_13115</name>
</gene>
<dbReference type="GO" id="GO:0009976">
    <property type="term" value="F:tocopherol cyclase activity"/>
    <property type="evidence" value="ECO:0007669"/>
    <property type="project" value="InterPro"/>
</dbReference>
<dbReference type="RefSeq" id="WP_269478575.1">
    <property type="nucleotide sequence ID" value="NZ_JAOSHN010000005.1"/>
</dbReference>
<name>A0A9J6QVI7_9FIRM</name>
<comment type="caution">
    <text evidence="1">The sequence shown here is derived from an EMBL/GenBank/DDBJ whole genome shotgun (WGS) entry which is preliminary data.</text>
</comment>
<evidence type="ECO:0000313" key="2">
    <source>
        <dbReference type="Proteomes" id="UP001065549"/>
    </source>
</evidence>
<dbReference type="PANTHER" id="PTHR35309">
    <property type="match status" value="1"/>
</dbReference>